<reference evidence="2" key="2">
    <citation type="submission" date="2023-01" db="EMBL/GenBank/DDBJ databases">
        <authorList>
            <person name="Petersen C."/>
        </authorList>
    </citation>
    <scope>NUCLEOTIDE SEQUENCE</scope>
    <source>
        <strain evidence="2">IBT 15450</strain>
    </source>
</reference>
<dbReference type="PANTHER" id="PTHR10098:SF108">
    <property type="entry name" value="TETRATRICOPEPTIDE REPEAT PROTEIN 28"/>
    <property type="match status" value="1"/>
</dbReference>
<proteinExistence type="predicted"/>
<dbReference type="PANTHER" id="PTHR10098">
    <property type="entry name" value="RAPSYN-RELATED"/>
    <property type="match status" value="1"/>
</dbReference>
<name>A0AAD6IFQ7_PENCN</name>
<sequence>MVAETPTVADPRQQLRELIDSSPRNDLMIHDGDYCRSAGFLVQFSEEEVQRLIQIYTDHEPNLRPGLLATQCEASLGRYFRTKTKEASHLQKAVVFGSLIAYHVSLDADNADRGVLLSIFARSLLVQWQHTHSGTPSVGKLLDDSIYYCRKAVELGPLEEINRALHFYDLGDQLTARYATRHDATDFAEAEDCFQQASTLRPAGRPIFLFRWARLLRERDEFGHRDKAEMLRTYMGKLKEAVASETNAFRPTQYRTSLSTVWWHFGYAFWERSELTQSPDDLKHAAGCFGQARLAPVHGSIDRFRASQDLGRVNAIRFMQNGNPEDGNTAVEMLNEALKIQPDSSLVMESLGNHLRVFANYTNSDKMLTESAEILGKAIRASTQPSESICHAYAVTLMELFRRSAKMEDIDEAIQRFRTLVDLPFEDEEEHARYPMKLSQCLLLRYEAFGQQDDLDKAQCEADRVISSSTISESLRGECLHVHGLISFARYHTSDQVEDLNQAITQYEEALSKPGNDGKTTYSMHNDLANAYYFKFKISLKLEDLSASIRGYQSSLKALEESGLENAKRANLMVTHGLAISLTAQFEVTQQQRDIDRAIECYQECLQGATKKTLQYVSRATNLSSAYQERYKLTEQIADVKQSQSILLEVLEWKLDLPADHYSNMCNHLGRAYLFSYIEYQEPIYLDLAKEQFQSALSSGSTRYAFQLAASVNLARVLRYKARQTKDVKDQVAALAQMKDNLERLKPLQESSQRVHQDAFMYNFLDFILDTWEDSGYNATSLFGQMYLSAVLTILPKMKALQVSAIVRLYIYAALAQHVVAKKPEEARNMIRAAAELLPKAILLSFDRKDILNNLDNFVALPSFTISYSLEAGDPPSQALQLFDKVRSVMWDHVLSSQLTLQGKRIENFPALQVKLEKMQKPLSKAKARQTKNALAGDIGESLVQQHEVYCESVAYQEILDESRKDPELEGFLCLPGDTSDLIEHAQEGPIIIVNHGLCRSDAIIVTTEAVDSLRLPMLEGQSMTEREEWYTEALRLMSSDLPAATRRLEEVLEWLWDAIAEPVLQYLGFNGETTADSELPRTWWITTGRIGTFPLHAAGTSKKGPNCTIMDRTVPSYTNSLRALAYTRSRRRTTQVEPQCRTEKRVLLISMETTPEMGEDAHLPNAEREVASIQGIVDSRGGKSKVLLSPNRNVVLRHLGRADFAHFACHGVCDGDDPARSALRLTDWSCKPLDVRCLLQQGLLDCQLVYLSACESASNKSKFRDEGLHLAGGFQMAGVPHVIASLWRVDDFFSVDIAERFYKALGALETNLDPSQSAKALRRVILELRTSGVSPVFWASYIHMGP</sequence>
<dbReference type="Gene3D" id="1.25.40.10">
    <property type="entry name" value="Tetratricopeptide repeat domain"/>
    <property type="match status" value="2"/>
</dbReference>
<feature type="domain" description="CHAT" evidence="1">
    <location>
        <begin position="1051"/>
        <end position="1346"/>
    </location>
</feature>
<comment type="caution">
    <text evidence="2">The sequence shown here is derived from an EMBL/GenBank/DDBJ whole genome shotgun (WGS) entry which is preliminary data.</text>
</comment>
<dbReference type="InterPro" id="IPR011990">
    <property type="entry name" value="TPR-like_helical_dom_sf"/>
</dbReference>
<accession>A0AAD6IFQ7</accession>
<dbReference type="InterPro" id="IPR024983">
    <property type="entry name" value="CHAT_dom"/>
</dbReference>
<organism evidence="2 3">
    <name type="scientific">Penicillium canescens</name>
    <dbReference type="NCBI Taxonomy" id="5083"/>
    <lineage>
        <taxon>Eukaryota</taxon>
        <taxon>Fungi</taxon>
        <taxon>Dikarya</taxon>
        <taxon>Ascomycota</taxon>
        <taxon>Pezizomycotina</taxon>
        <taxon>Eurotiomycetes</taxon>
        <taxon>Eurotiomycetidae</taxon>
        <taxon>Eurotiales</taxon>
        <taxon>Aspergillaceae</taxon>
        <taxon>Penicillium</taxon>
    </lineage>
</organism>
<evidence type="ECO:0000313" key="2">
    <source>
        <dbReference type="EMBL" id="KAJ6045106.1"/>
    </source>
</evidence>
<evidence type="ECO:0000313" key="3">
    <source>
        <dbReference type="Proteomes" id="UP001219568"/>
    </source>
</evidence>
<keyword evidence="3" id="KW-1185">Reference proteome</keyword>
<dbReference type="EMBL" id="JAQJZL010000004">
    <property type="protein sequence ID" value="KAJ6045106.1"/>
    <property type="molecule type" value="Genomic_DNA"/>
</dbReference>
<dbReference type="Pfam" id="PF12770">
    <property type="entry name" value="CHAT"/>
    <property type="match status" value="1"/>
</dbReference>
<reference evidence="2" key="1">
    <citation type="journal article" date="2023" name="IMA Fungus">
        <title>Comparative genomic study of the Penicillium genus elucidates a diverse pangenome and 15 lateral gene transfer events.</title>
        <authorList>
            <person name="Petersen C."/>
            <person name="Sorensen T."/>
            <person name="Nielsen M.R."/>
            <person name="Sondergaard T.E."/>
            <person name="Sorensen J.L."/>
            <person name="Fitzpatrick D.A."/>
            <person name="Frisvad J.C."/>
            <person name="Nielsen K.L."/>
        </authorList>
    </citation>
    <scope>NUCLEOTIDE SEQUENCE</scope>
    <source>
        <strain evidence="2">IBT 15450</strain>
    </source>
</reference>
<evidence type="ECO:0000259" key="1">
    <source>
        <dbReference type="Pfam" id="PF12770"/>
    </source>
</evidence>
<dbReference type="Proteomes" id="UP001219568">
    <property type="component" value="Unassembled WGS sequence"/>
</dbReference>
<dbReference type="SUPFAM" id="SSF48452">
    <property type="entry name" value="TPR-like"/>
    <property type="match status" value="1"/>
</dbReference>
<gene>
    <name evidence="2" type="ORF">N7460_006461</name>
</gene>
<protein>
    <recommendedName>
        <fullName evidence="1">CHAT domain-containing protein</fullName>
    </recommendedName>
</protein>